<dbReference type="PANTHER" id="PTHR43094:SF1">
    <property type="entry name" value="AMINOTRANSFERASE CLASS-III"/>
    <property type="match status" value="1"/>
</dbReference>
<dbReference type="InterPro" id="IPR015424">
    <property type="entry name" value="PyrdxlP-dep_Trfase"/>
</dbReference>
<dbReference type="Gene3D" id="3.40.640.10">
    <property type="entry name" value="Type I PLP-dependent aspartate aminotransferase-like (Major domain)"/>
    <property type="match status" value="1"/>
</dbReference>
<dbReference type="Pfam" id="PF00202">
    <property type="entry name" value="Aminotran_3"/>
    <property type="match status" value="1"/>
</dbReference>
<dbReference type="GO" id="GO:0008483">
    <property type="term" value="F:transaminase activity"/>
    <property type="evidence" value="ECO:0007669"/>
    <property type="project" value="UniProtKB-KW"/>
</dbReference>
<reference evidence="6" key="1">
    <citation type="submission" date="2020-09" db="EMBL/GenBank/DDBJ databases">
        <title>The genome sequence of strain Labrenzia suaedae 4C16A.</title>
        <authorList>
            <person name="Liu Y."/>
        </authorList>
    </citation>
    <scope>NUCLEOTIDE SEQUENCE [LARGE SCALE GENOMIC DNA]</scope>
    <source>
        <strain evidence="6">4C16A</strain>
    </source>
</reference>
<organism evidence="5 6">
    <name type="scientific">Roseibium litorale</name>
    <dbReference type="NCBI Taxonomy" id="2803841"/>
    <lineage>
        <taxon>Bacteria</taxon>
        <taxon>Pseudomonadati</taxon>
        <taxon>Pseudomonadota</taxon>
        <taxon>Alphaproteobacteria</taxon>
        <taxon>Hyphomicrobiales</taxon>
        <taxon>Stappiaceae</taxon>
        <taxon>Roseibium</taxon>
    </lineage>
</organism>
<keyword evidence="6" id="KW-1185">Reference proteome</keyword>
<keyword evidence="3 4" id="KW-0663">Pyridoxal phosphate</keyword>
<evidence type="ECO:0000313" key="5">
    <source>
        <dbReference type="EMBL" id="MBD8891314.1"/>
    </source>
</evidence>
<comment type="similarity">
    <text evidence="2 4">Belongs to the class-III pyridoxal-phosphate-dependent aminotransferase family.</text>
</comment>
<dbReference type="SUPFAM" id="SSF53383">
    <property type="entry name" value="PLP-dependent transferases"/>
    <property type="match status" value="1"/>
</dbReference>
<keyword evidence="5" id="KW-0032">Aminotransferase</keyword>
<proteinExistence type="inferred from homology"/>
<comment type="caution">
    <text evidence="5">The sequence shown here is derived from an EMBL/GenBank/DDBJ whole genome shotgun (WGS) entry which is preliminary data.</text>
</comment>
<dbReference type="Gene3D" id="3.90.1150.10">
    <property type="entry name" value="Aspartate Aminotransferase, domain 1"/>
    <property type="match status" value="1"/>
</dbReference>
<protein>
    <submittedName>
        <fullName evidence="5">Aminotransferase class III-fold pyridoxal phosphate-dependent enzyme</fullName>
    </submittedName>
</protein>
<dbReference type="Proteomes" id="UP000632063">
    <property type="component" value="Unassembled WGS sequence"/>
</dbReference>
<evidence type="ECO:0000256" key="4">
    <source>
        <dbReference type="RuleBase" id="RU003560"/>
    </source>
</evidence>
<evidence type="ECO:0000256" key="2">
    <source>
        <dbReference type="ARBA" id="ARBA00008954"/>
    </source>
</evidence>
<reference evidence="5 6" key="2">
    <citation type="journal article" date="2021" name="Int. J. Syst. Evol. Microbiol.">
        <title>Roseibium litorale sp. nov., isolated from a tidal flat sediment and proposal for the reclassification of Labrenzia polysiphoniae as Roseibium polysiphoniae comb. nov.</title>
        <authorList>
            <person name="Liu Y."/>
            <person name="Pei T."/>
            <person name="Du J."/>
            <person name="Chao M."/>
            <person name="Deng M.R."/>
            <person name="Zhu H."/>
        </authorList>
    </citation>
    <scope>NUCLEOTIDE SEQUENCE [LARGE SCALE GENOMIC DNA]</scope>
    <source>
        <strain evidence="5 6">4C16A</strain>
    </source>
</reference>
<dbReference type="EMBL" id="JACYXI010000003">
    <property type="protein sequence ID" value="MBD8891314.1"/>
    <property type="molecule type" value="Genomic_DNA"/>
</dbReference>
<comment type="cofactor">
    <cofactor evidence="1">
        <name>pyridoxal 5'-phosphate</name>
        <dbReference type="ChEBI" id="CHEBI:597326"/>
    </cofactor>
</comment>
<name>A0ABR9CL88_9HYPH</name>
<evidence type="ECO:0000256" key="1">
    <source>
        <dbReference type="ARBA" id="ARBA00001933"/>
    </source>
</evidence>
<dbReference type="InterPro" id="IPR015421">
    <property type="entry name" value="PyrdxlP-dep_Trfase_major"/>
</dbReference>
<dbReference type="CDD" id="cd00610">
    <property type="entry name" value="OAT_like"/>
    <property type="match status" value="1"/>
</dbReference>
<dbReference type="InterPro" id="IPR005814">
    <property type="entry name" value="Aminotrans_3"/>
</dbReference>
<accession>A0ABR9CL88</accession>
<evidence type="ECO:0000256" key="3">
    <source>
        <dbReference type="ARBA" id="ARBA00022898"/>
    </source>
</evidence>
<keyword evidence="5" id="KW-0808">Transferase</keyword>
<gene>
    <name evidence="5" type="ORF">IG616_07135</name>
</gene>
<dbReference type="InterPro" id="IPR049704">
    <property type="entry name" value="Aminotrans_3_PPA_site"/>
</dbReference>
<dbReference type="RefSeq" id="WP_192147447.1">
    <property type="nucleotide sequence ID" value="NZ_JACYXI010000003.1"/>
</dbReference>
<evidence type="ECO:0000313" key="6">
    <source>
        <dbReference type="Proteomes" id="UP000632063"/>
    </source>
</evidence>
<dbReference type="PROSITE" id="PS00600">
    <property type="entry name" value="AA_TRANSFER_CLASS_3"/>
    <property type="match status" value="1"/>
</dbReference>
<dbReference type="PANTHER" id="PTHR43094">
    <property type="entry name" value="AMINOTRANSFERASE"/>
    <property type="match status" value="1"/>
</dbReference>
<dbReference type="InterPro" id="IPR015422">
    <property type="entry name" value="PyrdxlP-dep_Trfase_small"/>
</dbReference>
<sequence length="443" mass="47680">MTLMMPRLGHVYPTAVSAIGSVVQDAAGREWIDGSSGAIACSIGHGHPHVLEGIHDQLQKASFLYRTQFASEPALRLAERLCVKLGYDAAFFVNSGSEAVETAVRLAQQFWREAGKPSKTQVLSRTISYHGSTAAALSLSGHWPRRRTAAALTGTPTLPTPNCQRCPLRQKRDECQLACANAVEQEIERRGADNIAALLVEPIVGASAAGLVPPEGYIKRLREICDRHDILLIADEVLTGLGRTGRWLAMDHEGVKADIVILGKGLNAGYFPISGILASERINGLLTRNQASFALGHTHSNHPVAAAAANAVLDILEQDSLVERAATMGAYLGDRLRAMIDDMPFATHLRGKGMLWGVELVQDDISYSPWPSELNAADTVVRHAFDLGLIVYPSSGFINGTSGDAVIVAPPFNTPQAVLDTLVDRLTTALELASRELHRKLKG</sequence>